<sequence>MNWLGRRVIWVLCEPWIRINRSNLQQAVDGWGLVQFMERAGV</sequence>
<accession>B0C9B4</accession>
<proteinExistence type="predicted"/>
<evidence type="ECO:0000313" key="2">
    <source>
        <dbReference type="Proteomes" id="UP000000268"/>
    </source>
</evidence>
<evidence type="ECO:0000313" key="1">
    <source>
        <dbReference type="EMBL" id="ABW27795.1"/>
    </source>
</evidence>
<gene>
    <name evidence="1" type="ordered locus">AM1_2795</name>
</gene>
<dbReference type="KEGG" id="amr:AM1_2795"/>
<dbReference type="HOGENOM" id="CLU_3245592_0_0_3"/>
<dbReference type="EMBL" id="CP000828">
    <property type="protein sequence ID" value="ABW27795.1"/>
    <property type="molecule type" value="Genomic_DNA"/>
</dbReference>
<name>B0C9B4_ACAM1</name>
<protein>
    <submittedName>
        <fullName evidence="1">Uncharacterized protein</fullName>
    </submittedName>
</protein>
<dbReference type="Proteomes" id="UP000000268">
    <property type="component" value="Chromosome"/>
</dbReference>
<dbReference type="AlphaFoldDB" id="B0C9B4"/>
<keyword evidence="2" id="KW-1185">Reference proteome</keyword>
<reference evidence="1 2" key="1">
    <citation type="journal article" date="2008" name="Proc. Natl. Acad. Sci. U.S.A.">
        <title>Niche adaptation and genome expansion in the chlorophyll d-producing cyanobacterium Acaryochloris marina.</title>
        <authorList>
            <person name="Swingley W.D."/>
            <person name="Chen M."/>
            <person name="Cheung P.C."/>
            <person name="Conrad A.L."/>
            <person name="Dejesa L.C."/>
            <person name="Hao J."/>
            <person name="Honchak B.M."/>
            <person name="Karbach L.E."/>
            <person name="Kurdoglu A."/>
            <person name="Lahiri S."/>
            <person name="Mastrian S.D."/>
            <person name="Miyashita H."/>
            <person name="Page L."/>
            <person name="Ramakrishna P."/>
            <person name="Satoh S."/>
            <person name="Sattley W.M."/>
            <person name="Shimada Y."/>
            <person name="Taylor H.L."/>
            <person name="Tomo T."/>
            <person name="Tsuchiya T."/>
            <person name="Wang Z.T."/>
            <person name="Raymond J."/>
            <person name="Mimuro M."/>
            <person name="Blankenship R.E."/>
            <person name="Touchman J.W."/>
        </authorList>
    </citation>
    <scope>NUCLEOTIDE SEQUENCE [LARGE SCALE GENOMIC DNA]</scope>
    <source>
        <strain evidence="2">MBIC 11017</strain>
    </source>
</reference>
<organism evidence="1 2">
    <name type="scientific">Acaryochloris marina (strain MBIC 11017)</name>
    <dbReference type="NCBI Taxonomy" id="329726"/>
    <lineage>
        <taxon>Bacteria</taxon>
        <taxon>Bacillati</taxon>
        <taxon>Cyanobacteriota</taxon>
        <taxon>Cyanophyceae</taxon>
        <taxon>Acaryochloridales</taxon>
        <taxon>Acaryochloridaceae</taxon>
        <taxon>Acaryochloris</taxon>
    </lineage>
</organism>